<dbReference type="AlphaFoldDB" id="A0A239LZM2"/>
<dbReference type="Proteomes" id="UP000198393">
    <property type="component" value="Unassembled WGS sequence"/>
</dbReference>
<name>A0A239LZM2_EKHLU</name>
<accession>A0A239LZM2</accession>
<dbReference type="EMBL" id="FZPD01000006">
    <property type="protein sequence ID" value="SNT35328.1"/>
    <property type="molecule type" value="Genomic_DNA"/>
</dbReference>
<reference evidence="1 2" key="1">
    <citation type="submission" date="2017-06" db="EMBL/GenBank/DDBJ databases">
        <authorList>
            <person name="Kim H.J."/>
            <person name="Triplett B.A."/>
        </authorList>
    </citation>
    <scope>NUCLEOTIDE SEQUENCE [LARGE SCALE GENOMIC DNA]</scope>
    <source>
        <strain evidence="1 2">DSM 19307</strain>
    </source>
</reference>
<keyword evidence="2" id="KW-1185">Reference proteome</keyword>
<organism evidence="1 2">
    <name type="scientific">Ekhidna lutea</name>
    <dbReference type="NCBI Taxonomy" id="447679"/>
    <lineage>
        <taxon>Bacteria</taxon>
        <taxon>Pseudomonadati</taxon>
        <taxon>Bacteroidota</taxon>
        <taxon>Cytophagia</taxon>
        <taxon>Cytophagales</taxon>
        <taxon>Reichenbachiellaceae</taxon>
        <taxon>Ekhidna</taxon>
    </lineage>
</organism>
<protein>
    <submittedName>
        <fullName evidence="1">Uncharacterized protein</fullName>
    </submittedName>
</protein>
<proteinExistence type="predicted"/>
<evidence type="ECO:0000313" key="2">
    <source>
        <dbReference type="Proteomes" id="UP000198393"/>
    </source>
</evidence>
<gene>
    <name evidence="1" type="ORF">SAMN05421640_3482</name>
</gene>
<sequence length="69" mass="8174">MKVIWYCKLSRVYKFSTKYEFERIKCQRGETVLVKIENLDMPDDVARSIVEKLNEIHAANILNNFHGLN</sequence>
<evidence type="ECO:0000313" key="1">
    <source>
        <dbReference type="EMBL" id="SNT35328.1"/>
    </source>
</evidence>